<evidence type="ECO:0000313" key="1">
    <source>
        <dbReference type="EMBL" id="NYS23385.1"/>
    </source>
</evidence>
<dbReference type="InterPro" id="IPR029063">
    <property type="entry name" value="SAM-dependent_MTases_sf"/>
</dbReference>
<reference evidence="1 2" key="1">
    <citation type="journal article" date="2000" name="Arch. Microbiol.">
        <title>Rhodobaca bogoriensis gen. nov. and sp. nov., an alkaliphilic purple nonsulfur bacterium from African Rift Valley soda lakes.</title>
        <authorList>
            <person name="Milford A.D."/>
            <person name="Achenbach L.A."/>
            <person name="Jung D.O."/>
            <person name="Madigan M.T."/>
        </authorList>
    </citation>
    <scope>NUCLEOTIDE SEQUENCE [LARGE SCALE GENOMIC DNA]</scope>
    <source>
        <strain evidence="1 2">2376</strain>
    </source>
</reference>
<keyword evidence="2" id="KW-1185">Reference proteome</keyword>
<gene>
    <name evidence="1" type="ORF">HUK65_00155</name>
</gene>
<evidence type="ECO:0000313" key="2">
    <source>
        <dbReference type="Proteomes" id="UP000529417"/>
    </source>
</evidence>
<dbReference type="CDD" id="cd02440">
    <property type="entry name" value="AdoMet_MTases"/>
    <property type="match status" value="1"/>
</dbReference>
<accession>A0A7Z0HVX4</accession>
<name>A0A7Z0HVX4_9RHOB</name>
<sequence length="210" mass="21607">MEEQMNDAGSKLQRAYALRSPEECLALYADWAESYDAGFAAAQGYVLPVRVAEAFVASGAPDGAVLDVGAGTGLVAQALRGCGFAGPVDGVDISAEMLAVAGRKGVYRAQHVADITRPLPGGCGPYAGIISAGTFTHGHVGPEGLPPLLDVAAPGAVMVLSVNLEVWEAKRFPAALDGLAGRIASVEHLDVPIYGAADGGQARLLRLRLR</sequence>
<dbReference type="SUPFAM" id="SSF53335">
    <property type="entry name" value="S-adenosyl-L-methionine-dependent methyltransferases"/>
    <property type="match status" value="1"/>
</dbReference>
<proteinExistence type="predicted"/>
<comment type="caution">
    <text evidence="1">The sequence shown here is derived from an EMBL/GenBank/DDBJ whole genome shotgun (WGS) entry which is preliminary data.</text>
</comment>
<dbReference type="Pfam" id="PF13489">
    <property type="entry name" value="Methyltransf_23"/>
    <property type="match status" value="1"/>
</dbReference>
<dbReference type="EMBL" id="JACBXS010000001">
    <property type="protein sequence ID" value="NYS23385.1"/>
    <property type="molecule type" value="Genomic_DNA"/>
</dbReference>
<dbReference type="Gene3D" id="3.40.50.150">
    <property type="entry name" value="Vaccinia Virus protein VP39"/>
    <property type="match status" value="1"/>
</dbReference>
<keyword evidence="1" id="KW-0489">Methyltransferase</keyword>
<dbReference type="GO" id="GO:0032259">
    <property type="term" value="P:methylation"/>
    <property type="evidence" value="ECO:0007669"/>
    <property type="project" value="UniProtKB-KW"/>
</dbReference>
<protein>
    <submittedName>
        <fullName evidence="1">Methyltransferase domain-containing protein</fullName>
    </submittedName>
</protein>
<keyword evidence="1" id="KW-0808">Transferase</keyword>
<organism evidence="1 2">
    <name type="scientific">Rhabdonatronobacter sediminivivens</name>
    <dbReference type="NCBI Taxonomy" id="2743469"/>
    <lineage>
        <taxon>Bacteria</taxon>
        <taxon>Pseudomonadati</taxon>
        <taxon>Pseudomonadota</taxon>
        <taxon>Alphaproteobacteria</taxon>
        <taxon>Rhodobacterales</taxon>
        <taxon>Paracoccaceae</taxon>
        <taxon>Rhabdonatronobacter</taxon>
    </lineage>
</organism>
<dbReference type="Proteomes" id="UP000529417">
    <property type="component" value="Unassembled WGS sequence"/>
</dbReference>
<dbReference type="AlphaFoldDB" id="A0A7Z0HVX4"/>
<dbReference type="GO" id="GO:0008168">
    <property type="term" value="F:methyltransferase activity"/>
    <property type="evidence" value="ECO:0007669"/>
    <property type="project" value="UniProtKB-KW"/>
</dbReference>